<dbReference type="Pfam" id="PF02373">
    <property type="entry name" value="JmjC"/>
    <property type="match status" value="1"/>
</dbReference>
<dbReference type="SMART" id="SM00558">
    <property type="entry name" value="JmjC"/>
    <property type="match status" value="1"/>
</dbReference>
<comment type="subcellular location">
    <subcellularLocation>
        <location evidence="1">Nucleus</location>
    </subcellularLocation>
</comment>
<comment type="caution">
    <text evidence="5">Lacks conserved residue(s) required for the propagation of feature annotation.</text>
</comment>
<dbReference type="GO" id="GO:0000785">
    <property type="term" value="C:chromatin"/>
    <property type="evidence" value="ECO:0007669"/>
    <property type="project" value="TreeGrafter"/>
</dbReference>
<sequence>MAEIAAADSPTNERRCKRSDGRGWRCRQQAAEGKGYCERHLQQAILRQKRQPVPDYLKLERARRTPIIPKLEPDSDGGVTGGVTAGVSGGFTDEVSGGITGGVTDAPVRQRRKRKMKEVPEDVSGGVTAGVSGGITDEISDGVSGGVTDAPVRQRRKRKMKEVPEDVSVVPRKRAKKVKKEDSGQLKSGKVSDNLNMGRYEISPPKASTSSQRKASSPAIKIGVTRTGSGLRRPIRSKNIEPIPVATVKFLPSIKQNVKASAKKKIVKRCHWCRLTSFCSLVKCSTCKKNFFCEECINRRFYCKKTVERECPVCQGECSCRACTRGKPKQVKTKEPAIYDLEQEVVICDPEKEMTVVISEKKSTFDTSQHLHMIRELLPLMTKMNQEKIIELDTEAKNKGIRHEGVHVHITGYTQKECSFCKACISDVHRTCDHCSFSLCLVCCHDIHDGYLHSSLENLKKTKMIRSKSSKSKSWRFCLDGSIRCPPKNVGGCDGGPLQLASFYPFCFTKDLEENAKQILCNFQLKKSDWLSDSSPCLLCEENGEAGLYFSTKQEFKEDNLEHFTKHWGEGQPIVIRDVFQNQADLNWDFGFMFCEYLEKSAESLNNTEIRSSKSTRDWCKYKFGREQILCGGITRENVWNEFLTFKLWFSLDFFQDHFPDHYNAVIQSLPVQQYMNPFTGFLNLGAFSPHRTKNPNLGSSVSISYGGSDNSMDVDRLSNLCVHTYDVVNILVHATSHPISERTLNDVKMLLNKYNSRDHLMSSKKIAKRNKLEEMFASSSRLDDTRNDEVDLTSLRLGDTPNHEVVLVSDESESESESDDEHFSEHVNSCGAHWDIFRREDVPMLLQYLRKYSDKFSRSHGSAKMVVHPLFDDMCYLDDYHKTRLKEEFNVDALSLEQNIGEAVIIPAGCPYQMKKITSCVNVVYEFMSPESALESIKVSDEVRLLPVNHKAKGTMMPVREMAINRMKGAIEELREVKYSMLKECIEPAVKRLTKAATCMTVMSMLMGQFNGVGIGGPAHRIWRSWLSCNNFVPTMEM</sequence>
<feature type="domain" description="WRC" evidence="8">
    <location>
        <begin position="10"/>
        <end position="54"/>
    </location>
</feature>
<protein>
    <submittedName>
        <fullName evidence="9">Uncharacterized protein</fullName>
    </submittedName>
</protein>
<dbReference type="GO" id="GO:0006357">
    <property type="term" value="P:regulation of transcription by RNA polymerase II"/>
    <property type="evidence" value="ECO:0007669"/>
    <property type="project" value="TreeGrafter"/>
</dbReference>
<keyword evidence="10" id="KW-1185">Reference proteome</keyword>
<comment type="similarity">
    <text evidence="2">Belongs to the JARID1 histone demethylase family.</text>
</comment>
<reference evidence="9 10" key="1">
    <citation type="submission" date="2024-04" db="EMBL/GenBank/DDBJ databases">
        <title>The reference genome of an endangered Asteraceae, Deinandra increscens subsp. villosa, native to the Central Coast of California.</title>
        <authorList>
            <person name="Guilliams M."/>
            <person name="Hasenstab-Lehman K."/>
            <person name="Meyer R."/>
            <person name="Mcevoy S."/>
        </authorList>
    </citation>
    <scope>NUCLEOTIDE SEQUENCE [LARGE SCALE GENOMIC DNA]</scope>
    <source>
        <tissue evidence="9">Leaf</tissue>
    </source>
</reference>
<evidence type="ECO:0000256" key="1">
    <source>
        <dbReference type="ARBA" id="ARBA00004123"/>
    </source>
</evidence>
<dbReference type="Proteomes" id="UP001408789">
    <property type="component" value="Unassembled WGS sequence"/>
</dbReference>
<evidence type="ECO:0000259" key="7">
    <source>
        <dbReference type="PROSITE" id="PS51184"/>
    </source>
</evidence>
<evidence type="ECO:0000256" key="6">
    <source>
        <dbReference type="SAM" id="MobiDB-lite"/>
    </source>
</evidence>
<feature type="compositionally biased region" description="Polar residues" evidence="6">
    <location>
        <begin position="206"/>
        <end position="215"/>
    </location>
</feature>
<dbReference type="PROSITE" id="PS51184">
    <property type="entry name" value="JMJC"/>
    <property type="match status" value="1"/>
</dbReference>
<feature type="region of interest" description="Disordered" evidence="6">
    <location>
        <begin position="96"/>
        <end position="218"/>
    </location>
</feature>
<feature type="domain" description="JmjC" evidence="7">
    <location>
        <begin position="637"/>
        <end position="945"/>
    </location>
</feature>
<dbReference type="PROSITE" id="PS51667">
    <property type="entry name" value="WRC"/>
    <property type="match status" value="1"/>
</dbReference>
<feature type="region of interest" description="Disordered" evidence="6">
    <location>
        <begin position="1"/>
        <end position="24"/>
    </location>
</feature>
<dbReference type="InterPro" id="IPR045109">
    <property type="entry name" value="LSDs-like"/>
</dbReference>
<proteinExistence type="inferred from homology"/>
<gene>
    <name evidence="9" type="ORF">SSX86_028381</name>
</gene>
<dbReference type="PANTHER" id="PTHR12549">
    <property type="entry name" value="JMJC DOMAIN-CONTAINING HISTONE DEMETHYLATION PROTEIN"/>
    <property type="match status" value="1"/>
</dbReference>
<dbReference type="GO" id="GO:0032454">
    <property type="term" value="F:histone H3K9 demethylase activity"/>
    <property type="evidence" value="ECO:0007669"/>
    <property type="project" value="InterPro"/>
</dbReference>
<accession>A0AAP0CAQ4</accession>
<keyword evidence="4" id="KW-0539">Nucleus</keyword>
<dbReference type="Gene3D" id="2.60.120.650">
    <property type="entry name" value="Cupin"/>
    <property type="match status" value="1"/>
</dbReference>
<evidence type="ECO:0000256" key="4">
    <source>
        <dbReference type="ARBA" id="ARBA00023242"/>
    </source>
</evidence>
<evidence type="ECO:0000256" key="3">
    <source>
        <dbReference type="ARBA" id="ARBA00022723"/>
    </source>
</evidence>
<evidence type="ECO:0000313" key="10">
    <source>
        <dbReference type="Proteomes" id="UP001408789"/>
    </source>
</evidence>
<dbReference type="GO" id="GO:0003712">
    <property type="term" value="F:transcription coregulator activity"/>
    <property type="evidence" value="ECO:0007669"/>
    <property type="project" value="TreeGrafter"/>
</dbReference>
<dbReference type="EMBL" id="JBCNJP010000027">
    <property type="protein sequence ID" value="KAK9051753.1"/>
    <property type="molecule type" value="Genomic_DNA"/>
</dbReference>
<dbReference type="GO" id="GO:0031490">
    <property type="term" value="F:chromatin DNA binding"/>
    <property type="evidence" value="ECO:0007669"/>
    <property type="project" value="TreeGrafter"/>
</dbReference>
<dbReference type="InterPro" id="IPR014977">
    <property type="entry name" value="WRC_dom"/>
</dbReference>
<dbReference type="SUPFAM" id="SSF51197">
    <property type="entry name" value="Clavaminate synthase-like"/>
    <property type="match status" value="1"/>
</dbReference>
<dbReference type="PANTHER" id="PTHR12549:SF42">
    <property type="entry name" value="LYSINE-SPECIFIC DEMETHYLASE JMJ28"/>
    <property type="match status" value="1"/>
</dbReference>
<keyword evidence="3" id="KW-0479">Metal-binding</keyword>
<dbReference type="InterPro" id="IPR003347">
    <property type="entry name" value="JmjC_dom"/>
</dbReference>
<comment type="caution">
    <text evidence="9">The sequence shown here is derived from an EMBL/GenBank/DDBJ whole genome shotgun (WGS) entry which is preliminary data.</text>
</comment>
<evidence type="ECO:0000256" key="5">
    <source>
        <dbReference type="PROSITE-ProRule" id="PRU01002"/>
    </source>
</evidence>
<dbReference type="AlphaFoldDB" id="A0AAP0CAQ4"/>
<name>A0AAP0CAQ4_9ASTR</name>
<evidence type="ECO:0000256" key="2">
    <source>
        <dbReference type="ARBA" id="ARBA00006801"/>
    </source>
</evidence>
<dbReference type="GO" id="GO:0046872">
    <property type="term" value="F:metal ion binding"/>
    <property type="evidence" value="ECO:0007669"/>
    <property type="project" value="UniProtKB-KW"/>
</dbReference>
<dbReference type="GO" id="GO:0000118">
    <property type="term" value="C:histone deacetylase complex"/>
    <property type="evidence" value="ECO:0007669"/>
    <property type="project" value="TreeGrafter"/>
</dbReference>
<feature type="compositionally biased region" description="Basic and acidic residues" evidence="6">
    <location>
        <begin position="11"/>
        <end position="23"/>
    </location>
</feature>
<evidence type="ECO:0000313" key="9">
    <source>
        <dbReference type="EMBL" id="KAK9051753.1"/>
    </source>
</evidence>
<evidence type="ECO:0000259" key="8">
    <source>
        <dbReference type="PROSITE" id="PS51667"/>
    </source>
</evidence>
<dbReference type="Pfam" id="PF08879">
    <property type="entry name" value="WRC"/>
    <property type="match status" value="1"/>
</dbReference>
<organism evidence="9 10">
    <name type="scientific">Deinandra increscens subsp. villosa</name>
    <dbReference type="NCBI Taxonomy" id="3103831"/>
    <lineage>
        <taxon>Eukaryota</taxon>
        <taxon>Viridiplantae</taxon>
        <taxon>Streptophyta</taxon>
        <taxon>Embryophyta</taxon>
        <taxon>Tracheophyta</taxon>
        <taxon>Spermatophyta</taxon>
        <taxon>Magnoliopsida</taxon>
        <taxon>eudicotyledons</taxon>
        <taxon>Gunneridae</taxon>
        <taxon>Pentapetalae</taxon>
        <taxon>asterids</taxon>
        <taxon>campanulids</taxon>
        <taxon>Asterales</taxon>
        <taxon>Asteraceae</taxon>
        <taxon>Asteroideae</taxon>
        <taxon>Heliantheae alliance</taxon>
        <taxon>Madieae</taxon>
        <taxon>Madiinae</taxon>
        <taxon>Deinandra</taxon>
    </lineage>
</organism>